<reference evidence="1 2" key="1">
    <citation type="submission" date="2024-01" db="EMBL/GenBank/DDBJ databases">
        <title>Novel lytic viruses for Xanthomonas sp. and Stenotrophomonas maltophilia.</title>
        <authorList>
            <person name="Petrzik K."/>
            <person name="Brazdova S."/>
            <person name="Sovova L."/>
            <person name="Neoralova M."/>
        </authorList>
    </citation>
    <scope>NUCLEOTIDE SEQUENCE [LARGE SCALE GENOMIC DNA]</scope>
</reference>
<name>A0ABZ2GUA3_9CAUD</name>
<evidence type="ECO:0000313" key="2">
    <source>
        <dbReference type="Proteomes" id="UP001371145"/>
    </source>
</evidence>
<dbReference type="EMBL" id="PP079413">
    <property type="protein sequence ID" value="WWO60178.1"/>
    <property type="molecule type" value="Genomic_DNA"/>
</dbReference>
<evidence type="ECO:0000313" key="1">
    <source>
        <dbReference type="EMBL" id="WWO60178.1"/>
    </source>
</evidence>
<organism evidence="1 2">
    <name type="scientific">Xanthomonas phage SB1</name>
    <dbReference type="NCBI Taxonomy" id="3117471"/>
    <lineage>
        <taxon>Viruses</taxon>
        <taxon>Duplodnaviria</taxon>
        <taxon>Heunggongvirae</taxon>
        <taxon>Uroviricota</taxon>
        <taxon>Caudoviricetes</taxon>
        <taxon>Autographivirales</taxon>
        <taxon>Autonotataviridae</taxon>
        <taxon>Gujervirinae</taxon>
        <taxon>Smasvirus</taxon>
        <taxon>Smasvirus SB1</taxon>
    </lineage>
</organism>
<protein>
    <submittedName>
        <fullName evidence="1">Uncharacterized protein</fullName>
    </submittedName>
</protein>
<sequence>MAKDVSNFIKITVPLTLLRREESLRNELQQTSLAAGGGTSYEANGLWFDARGAAHEERVFVFVWNYSDEASVRVDRNARRVVDALFLLGEQAVMKERNYTERTAHILGSTVGYVARIIHAPNHLRKQIPLKLPEVLADDSSLRHLNS</sequence>
<dbReference type="Proteomes" id="UP001371145">
    <property type="component" value="Segment"/>
</dbReference>
<accession>A0ABZ2GUA3</accession>
<keyword evidence="2" id="KW-1185">Reference proteome</keyword>
<proteinExistence type="predicted"/>